<sequence length="156" mass="17473">MLVQEILPLILVFWHVVFGHCFLTSIVLLYQFTQGEPQKSCARNVEERTGAKCQQACQCNPYPPLPPPPPPPPPPRLLVFTVAPSTVPPIKPWWREIVVLGTVGCVSVAFLLLTVIICYKAIKRKPPRKEENGTNQGVYTMRMRGKKTLDTKNPGV</sequence>
<dbReference type="RefSeq" id="XP_010880756.1">
    <property type="nucleotide sequence ID" value="XM_010882454.4"/>
</dbReference>
<dbReference type="GeneID" id="105017665"/>
<reference evidence="3" key="3">
    <citation type="submission" date="2025-09" db="UniProtKB">
        <authorList>
            <consortium name="Ensembl"/>
        </authorList>
    </citation>
    <scope>IDENTIFICATION</scope>
</reference>
<keyword evidence="2" id="KW-0472">Membrane</keyword>
<protein>
    <submittedName>
        <fullName evidence="3">Proline rich membrane anchor 1</fullName>
    </submittedName>
</protein>
<keyword evidence="4" id="KW-1185">Reference proteome</keyword>
<evidence type="ECO:0000313" key="3">
    <source>
        <dbReference type="Ensembl" id="ENSELUP00000093336.1"/>
    </source>
</evidence>
<reference evidence="3" key="2">
    <citation type="submission" date="2025-08" db="UniProtKB">
        <authorList>
            <consortium name="Ensembl"/>
        </authorList>
    </citation>
    <scope>IDENTIFICATION</scope>
</reference>
<dbReference type="Proteomes" id="UP000265140">
    <property type="component" value="Chromosome 18"/>
</dbReference>
<keyword evidence="2" id="KW-0812">Transmembrane</keyword>
<feature type="region of interest" description="Disordered" evidence="1">
    <location>
        <begin position="127"/>
        <end position="156"/>
    </location>
</feature>
<name>A0AAY5KX98_ESOLU</name>
<reference evidence="3 4" key="1">
    <citation type="submission" date="2020-02" db="EMBL/GenBank/DDBJ databases">
        <title>Esox lucius (northern pike) genome, fEsoLuc1, primary haplotype.</title>
        <authorList>
            <person name="Myers G."/>
            <person name="Karagic N."/>
            <person name="Meyer A."/>
            <person name="Pippel M."/>
            <person name="Reichard M."/>
            <person name="Winkler S."/>
            <person name="Tracey A."/>
            <person name="Sims Y."/>
            <person name="Howe K."/>
            <person name="Rhie A."/>
            <person name="Formenti G."/>
            <person name="Durbin R."/>
            <person name="Fedrigo O."/>
            <person name="Jarvis E.D."/>
        </authorList>
    </citation>
    <scope>NUCLEOTIDE SEQUENCE [LARGE SCALE GENOMIC DNA]</scope>
</reference>
<evidence type="ECO:0000256" key="1">
    <source>
        <dbReference type="SAM" id="MobiDB-lite"/>
    </source>
</evidence>
<dbReference type="Pfam" id="PF16101">
    <property type="entry name" value="PRIMA1"/>
    <property type="match status" value="1"/>
</dbReference>
<proteinExistence type="predicted"/>
<accession>A0AAY5KX98</accession>
<evidence type="ECO:0000313" key="4">
    <source>
        <dbReference type="Proteomes" id="UP000265140"/>
    </source>
</evidence>
<dbReference type="AlphaFoldDB" id="A0AAY5KX98"/>
<feature type="transmembrane region" description="Helical" evidence="2">
    <location>
        <begin position="97"/>
        <end position="119"/>
    </location>
</feature>
<dbReference type="Ensembl" id="ENSELUT00000100220.1">
    <property type="protein sequence ID" value="ENSELUP00000093336.1"/>
    <property type="gene ID" value="ENSELUG00000035890.1"/>
</dbReference>
<dbReference type="CTD" id="145270"/>
<evidence type="ECO:0000256" key="2">
    <source>
        <dbReference type="SAM" id="Phobius"/>
    </source>
</evidence>
<dbReference type="GeneTree" id="ENSGT00390000006240"/>
<feature type="transmembrane region" description="Helical" evidence="2">
    <location>
        <begin position="7"/>
        <end position="30"/>
    </location>
</feature>
<organism evidence="3 4">
    <name type="scientific">Esox lucius</name>
    <name type="common">Northern pike</name>
    <dbReference type="NCBI Taxonomy" id="8010"/>
    <lineage>
        <taxon>Eukaryota</taxon>
        <taxon>Metazoa</taxon>
        <taxon>Chordata</taxon>
        <taxon>Craniata</taxon>
        <taxon>Vertebrata</taxon>
        <taxon>Euteleostomi</taxon>
        <taxon>Actinopterygii</taxon>
        <taxon>Neopterygii</taxon>
        <taxon>Teleostei</taxon>
        <taxon>Protacanthopterygii</taxon>
        <taxon>Esociformes</taxon>
        <taxon>Esocidae</taxon>
        <taxon>Esox</taxon>
    </lineage>
</organism>
<dbReference type="KEGG" id="els:105017665"/>
<keyword evidence="2" id="KW-1133">Transmembrane helix</keyword>
<dbReference type="InterPro" id="IPR029659">
    <property type="entry name" value="PRIMA1"/>
</dbReference>